<dbReference type="EMBL" id="BLXT01004325">
    <property type="protein sequence ID" value="GFO11630.1"/>
    <property type="molecule type" value="Genomic_DNA"/>
</dbReference>
<dbReference type="InterPro" id="IPR036436">
    <property type="entry name" value="Disintegrin_dom_sf"/>
</dbReference>
<reference evidence="4 5" key="1">
    <citation type="journal article" date="2021" name="Elife">
        <title>Chloroplast acquisition without the gene transfer in kleptoplastic sea slugs, Plakobranchus ocellatus.</title>
        <authorList>
            <person name="Maeda T."/>
            <person name="Takahashi S."/>
            <person name="Yoshida T."/>
            <person name="Shimamura S."/>
            <person name="Takaki Y."/>
            <person name="Nagai Y."/>
            <person name="Toyoda A."/>
            <person name="Suzuki Y."/>
            <person name="Arimoto A."/>
            <person name="Ishii H."/>
            <person name="Satoh N."/>
            <person name="Nishiyama T."/>
            <person name="Hasebe M."/>
            <person name="Maruyama T."/>
            <person name="Minagawa J."/>
            <person name="Obokata J."/>
            <person name="Shigenobu S."/>
        </authorList>
    </citation>
    <scope>NUCLEOTIDE SEQUENCE [LARGE SCALE GENOMIC DNA]</scope>
</reference>
<dbReference type="GO" id="GO:0006509">
    <property type="term" value="P:membrane protein ectodomain proteolysis"/>
    <property type="evidence" value="ECO:0007669"/>
    <property type="project" value="TreeGrafter"/>
</dbReference>
<dbReference type="SUPFAM" id="SSF57552">
    <property type="entry name" value="Blood coagulation inhibitor (disintegrin)"/>
    <property type="match status" value="1"/>
</dbReference>
<evidence type="ECO:0000259" key="3">
    <source>
        <dbReference type="PROSITE" id="PS50214"/>
    </source>
</evidence>
<accession>A0AAV4AWL0</accession>
<dbReference type="GO" id="GO:0004222">
    <property type="term" value="F:metalloendopeptidase activity"/>
    <property type="evidence" value="ECO:0007669"/>
    <property type="project" value="TreeGrafter"/>
</dbReference>
<keyword evidence="5" id="KW-1185">Reference proteome</keyword>
<dbReference type="Proteomes" id="UP000735302">
    <property type="component" value="Unassembled WGS sequence"/>
</dbReference>
<dbReference type="GO" id="GO:0005886">
    <property type="term" value="C:plasma membrane"/>
    <property type="evidence" value="ECO:0007669"/>
    <property type="project" value="TreeGrafter"/>
</dbReference>
<evidence type="ECO:0000313" key="5">
    <source>
        <dbReference type="Proteomes" id="UP000735302"/>
    </source>
</evidence>
<feature type="domain" description="Disintegrin" evidence="3">
    <location>
        <begin position="22"/>
        <end position="113"/>
    </location>
</feature>
<dbReference type="AlphaFoldDB" id="A0AAV4AWL0"/>
<proteinExistence type="predicted"/>
<keyword evidence="4" id="KW-0378">Hydrolase</keyword>
<comment type="caution">
    <text evidence="4">The sequence shown here is derived from an EMBL/GenBank/DDBJ whole genome shotgun (WGS) entry which is preliminary data.</text>
</comment>
<dbReference type="PANTHER" id="PTHR45702">
    <property type="entry name" value="ADAM10/ADAM17 METALLOPEPTIDASE FAMILY MEMBER"/>
    <property type="match status" value="1"/>
</dbReference>
<dbReference type="SMART" id="SM00050">
    <property type="entry name" value="DISIN"/>
    <property type="match status" value="1"/>
</dbReference>
<dbReference type="PROSITE" id="PS50214">
    <property type="entry name" value="DISINTEGRIN_2"/>
    <property type="match status" value="1"/>
</dbReference>
<organism evidence="4 5">
    <name type="scientific">Plakobranchus ocellatus</name>
    <dbReference type="NCBI Taxonomy" id="259542"/>
    <lineage>
        <taxon>Eukaryota</taxon>
        <taxon>Metazoa</taxon>
        <taxon>Spiralia</taxon>
        <taxon>Lophotrochozoa</taxon>
        <taxon>Mollusca</taxon>
        <taxon>Gastropoda</taxon>
        <taxon>Heterobranchia</taxon>
        <taxon>Euthyneura</taxon>
        <taxon>Panpulmonata</taxon>
        <taxon>Sacoglossa</taxon>
        <taxon>Placobranchoidea</taxon>
        <taxon>Plakobranchidae</taxon>
        <taxon>Plakobranchus</taxon>
    </lineage>
</organism>
<comment type="caution">
    <text evidence="2">Lacks conserved residue(s) required for the propagation of feature annotation.</text>
</comment>
<sequence>MLSSSGLQSRAALCFLTDDISRYACGNGFLDQFEECDPGYAFLDTDPCCARNCRLRRGAQCSFRNAPCCTKTCKIAPATQKCSPKGGLSPCYEASFCQGNHSMHCPQPLPLPNKSPCQDDGWCWFGRCISFCERTGLSNTPTRHLRPCECDSDNLAMCKQCCMDTNAPKPKCQVEGGVLKDGASCLLGICKSGVCTRKRNIAQNPNTFLPFDRNTPQNSGVTLSPSSKRSCYQAWLFMFLLIIHQV</sequence>
<evidence type="ECO:0000256" key="1">
    <source>
        <dbReference type="ARBA" id="ARBA00023157"/>
    </source>
</evidence>
<dbReference type="Gene3D" id="4.10.70.10">
    <property type="entry name" value="Disintegrin domain"/>
    <property type="match status" value="1"/>
</dbReference>
<dbReference type="PANTHER" id="PTHR45702:SF2">
    <property type="entry name" value="KUZBANIAN, ISOFORM A"/>
    <property type="match status" value="1"/>
</dbReference>
<gene>
    <name evidence="4" type="ORF">PoB_003813500</name>
</gene>
<dbReference type="Pfam" id="PF00200">
    <property type="entry name" value="Disintegrin"/>
    <property type="match status" value="1"/>
</dbReference>
<keyword evidence="4" id="KW-0645">Protease</keyword>
<keyword evidence="1" id="KW-1015">Disulfide bond</keyword>
<evidence type="ECO:0000256" key="2">
    <source>
        <dbReference type="PROSITE-ProRule" id="PRU00068"/>
    </source>
</evidence>
<dbReference type="InterPro" id="IPR001762">
    <property type="entry name" value="Disintegrin_dom"/>
</dbReference>
<dbReference type="InterPro" id="IPR051489">
    <property type="entry name" value="ADAM_Metalloproteinase"/>
</dbReference>
<keyword evidence="4" id="KW-0482">Metalloprotease</keyword>
<protein>
    <submittedName>
        <fullName evidence="4">Disintegrin and metalloproteinase domain-containing protein 17</fullName>
    </submittedName>
</protein>
<evidence type="ECO:0000313" key="4">
    <source>
        <dbReference type="EMBL" id="GFO11630.1"/>
    </source>
</evidence>
<dbReference type="FunFam" id="4.10.70.10:FF:000003">
    <property type="entry name" value="Disintegrin and metalloproteinase domain-containing protein 17"/>
    <property type="match status" value="1"/>
</dbReference>
<name>A0AAV4AWL0_9GAST</name>